<comment type="similarity">
    <text evidence="2 5">Belongs to the citrate synthase family.</text>
</comment>
<organism evidence="6 7">
    <name type="scientific">Candidatus Protochlamydia naegleriophila</name>
    <dbReference type="NCBI Taxonomy" id="389348"/>
    <lineage>
        <taxon>Bacteria</taxon>
        <taxon>Pseudomonadati</taxon>
        <taxon>Chlamydiota</taxon>
        <taxon>Chlamydiia</taxon>
        <taxon>Parachlamydiales</taxon>
        <taxon>Parachlamydiaceae</taxon>
        <taxon>Candidatus Protochlamydia</taxon>
    </lineage>
</organism>
<gene>
    <name evidence="6" type="primary">gltA</name>
    <name evidence="6" type="ORF">PNK_0855</name>
</gene>
<dbReference type="InterPro" id="IPR019810">
    <property type="entry name" value="Citrate_synthase_AS"/>
</dbReference>
<dbReference type="Pfam" id="PF00285">
    <property type="entry name" value="Citrate_synt"/>
    <property type="match status" value="1"/>
</dbReference>
<dbReference type="PRINTS" id="PR00143">
    <property type="entry name" value="CITRTSNTHASE"/>
</dbReference>
<dbReference type="AlphaFoldDB" id="A0A0U5EQN5"/>
<dbReference type="UniPathway" id="UPA00223"/>
<evidence type="ECO:0000256" key="3">
    <source>
        <dbReference type="ARBA" id="ARBA00012972"/>
    </source>
</evidence>
<dbReference type="PANTHER" id="PTHR11739">
    <property type="entry name" value="CITRATE SYNTHASE"/>
    <property type="match status" value="1"/>
</dbReference>
<protein>
    <recommendedName>
        <fullName evidence="3">citrate synthase (unknown stereospecificity)</fullName>
        <ecNumber evidence="3">2.3.3.16</ecNumber>
    </recommendedName>
</protein>
<dbReference type="PROSITE" id="PS00480">
    <property type="entry name" value="CITRATE_SYNTHASE"/>
    <property type="match status" value="1"/>
</dbReference>
<dbReference type="InterPro" id="IPR036969">
    <property type="entry name" value="Citrate_synthase_sf"/>
</dbReference>
<evidence type="ECO:0000256" key="1">
    <source>
        <dbReference type="ARBA" id="ARBA00004751"/>
    </source>
</evidence>
<dbReference type="GO" id="GO:0036440">
    <property type="term" value="F:citrate synthase activity"/>
    <property type="evidence" value="ECO:0007669"/>
    <property type="project" value="UniProtKB-EC"/>
</dbReference>
<dbReference type="GO" id="GO:0005975">
    <property type="term" value="P:carbohydrate metabolic process"/>
    <property type="evidence" value="ECO:0007669"/>
    <property type="project" value="TreeGrafter"/>
</dbReference>
<dbReference type="GO" id="GO:0006099">
    <property type="term" value="P:tricarboxylic acid cycle"/>
    <property type="evidence" value="ECO:0007669"/>
    <property type="project" value="UniProtKB-UniPathway"/>
</dbReference>
<dbReference type="FunCoup" id="A0A0U5EQN5">
    <property type="interactions" value="383"/>
</dbReference>
<dbReference type="RefSeq" id="WP_059060500.1">
    <property type="nucleotide sequence ID" value="NZ_LN879502.1"/>
</dbReference>
<evidence type="ECO:0000313" key="7">
    <source>
        <dbReference type="Proteomes" id="UP000069902"/>
    </source>
</evidence>
<dbReference type="SUPFAM" id="SSF48256">
    <property type="entry name" value="Citrate synthase"/>
    <property type="match status" value="1"/>
</dbReference>
<dbReference type="InParanoid" id="A0A0U5EQN5"/>
<dbReference type="KEGG" id="pnl:PNK_0855"/>
<dbReference type="PANTHER" id="PTHR11739:SF8">
    <property type="entry name" value="CITRATE SYNTHASE, MITOCHONDRIAL"/>
    <property type="match status" value="1"/>
</dbReference>
<dbReference type="Gene3D" id="1.10.230.10">
    <property type="entry name" value="Cytochrome P450-Terp, domain 2"/>
    <property type="match status" value="1"/>
</dbReference>
<keyword evidence="7" id="KW-1185">Reference proteome</keyword>
<accession>A0A0U5EQN5</accession>
<evidence type="ECO:0000256" key="5">
    <source>
        <dbReference type="RuleBase" id="RU003406"/>
    </source>
</evidence>
<reference evidence="7" key="1">
    <citation type="submission" date="2015-09" db="EMBL/GenBank/DDBJ databases">
        <authorList>
            <person name="Bertelli C."/>
        </authorList>
    </citation>
    <scope>NUCLEOTIDE SEQUENCE [LARGE SCALE GENOMIC DNA]</scope>
    <source>
        <strain evidence="7">KNic</strain>
    </source>
</reference>
<dbReference type="Proteomes" id="UP000069902">
    <property type="component" value="Chromosome cPNK"/>
</dbReference>
<keyword evidence="6" id="KW-0012">Acyltransferase</keyword>
<keyword evidence="4 5" id="KW-0808">Transferase</keyword>
<dbReference type="PATRIC" id="fig|389348.3.peg.936"/>
<dbReference type="NCBIfam" id="NF007128">
    <property type="entry name" value="PRK09569.1"/>
    <property type="match status" value="1"/>
</dbReference>
<evidence type="ECO:0000313" key="6">
    <source>
        <dbReference type="EMBL" id="CUI16480.1"/>
    </source>
</evidence>
<dbReference type="EMBL" id="LN879502">
    <property type="protein sequence ID" value="CUI16480.1"/>
    <property type="molecule type" value="Genomic_DNA"/>
</dbReference>
<comment type="pathway">
    <text evidence="1">Carbohydrate metabolism; tricarboxylic acid cycle; isocitrate from oxaloacetate: step 1/2.</text>
</comment>
<evidence type="ECO:0000256" key="2">
    <source>
        <dbReference type="ARBA" id="ARBA00010566"/>
    </source>
</evidence>
<dbReference type="STRING" id="389348.PNK_0855"/>
<name>A0A0U5EQN5_9BACT</name>
<dbReference type="InterPro" id="IPR016143">
    <property type="entry name" value="Citrate_synth-like_sm_a-sub"/>
</dbReference>
<dbReference type="InterPro" id="IPR002020">
    <property type="entry name" value="Citrate_synthase"/>
</dbReference>
<sequence length="389" mass="42868">MSEVLFEVTKDNLETGLRGYPVGYCTTSSVDPVKGLFYVGHPVSELDSWEPEQVIYLLNHGRVGTADEVAKFTEELRGRSKCVPELIKSIQQLPKNGHPMKLFSAALLLAGTFEGKNDYREDCLNLIAQVPEIAATVINHHAGWGATNPSKPELGYMENFTQMLKVPNGNKEELTRAFKLFNILHYDHGGGNLSAFVGKAVASGLEDLYGSISAAMCALAGPRHGKANQDCLTFVHGLVQELGEGADEAQVEQAIRDRLEKKELVFGFGHAVLRVEDPRATLLYQVADQYYPNHPLVKMARLLRSAGTKVLKENPKISDPYPNVDAISGILLTAAGFPYPDYYTVLFGLARVVGIGRQIVYEREEAREGKGTPIIRPKYFFKAKEELAG</sequence>
<proteinExistence type="inferred from homology"/>
<dbReference type="Gene3D" id="1.10.580.10">
    <property type="entry name" value="Citrate Synthase, domain 1"/>
    <property type="match status" value="1"/>
</dbReference>
<dbReference type="EC" id="2.3.3.16" evidence="3"/>
<dbReference type="InterPro" id="IPR016142">
    <property type="entry name" value="Citrate_synth-like_lrg_a-sub"/>
</dbReference>
<evidence type="ECO:0000256" key="4">
    <source>
        <dbReference type="ARBA" id="ARBA00022679"/>
    </source>
</evidence>